<dbReference type="GO" id="GO:0000287">
    <property type="term" value="F:magnesium ion binding"/>
    <property type="evidence" value="ECO:0007669"/>
    <property type="project" value="TreeGrafter"/>
</dbReference>
<dbReference type="PANTHER" id="PTHR10000:SF8">
    <property type="entry name" value="HAD SUPERFAMILY HYDROLASE-LIKE, TYPE 3"/>
    <property type="match status" value="1"/>
</dbReference>
<proteinExistence type="predicted"/>
<evidence type="ECO:0000313" key="1">
    <source>
        <dbReference type="EMBL" id="AEQ21352.1"/>
    </source>
</evidence>
<dbReference type="GO" id="GO:0016791">
    <property type="term" value="F:phosphatase activity"/>
    <property type="evidence" value="ECO:0007669"/>
    <property type="project" value="TreeGrafter"/>
</dbReference>
<accession>G4Q6K4</accession>
<dbReference type="HOGENOM" id="CLU_044146_0_2_9"/>
<dbReference type="eggNOG" id="COG0561">
    <property type="taxonomic scope" value="Bacteria"/>
</dbReference>
<dbReference type="SUPFAM" id="SSF56784">
    <property type="entry name" value="HAD-like"/>
    <property type="match status" value="1"/>
</dbReference>
<dbReference type="PATRIC" id="fig|568816.4.peg.94"/>
<dbReference type="InParanoid" id="G4Q6K4"/>
<dbReference type="InterPro" id="IPR036412">
    <property type="entry name" value="HAD-like_sf"/>
</dbReference>
<dbReference type="SFLD" id="SFLDG01144">
    <property type="entry name" value="C2.B.4:_PGP_Like"/>
    <property type="match status" value="1"/>
</dbReference>
<organism evidence="1 2">
    <name type="scientific">Acidaminococcus intestini (strain RyC-MR95)</name>
    <dbReference type="NCBI Taxonomy" id="568816"/>
    <lineage>
        <taxon>Bacteria</taxon>
        <taxon>Bacillati</taxon>
        <taxon>Bacillota</taxon>
        <taxon>Negativicutes</taxon>
        <taxon>Acidaminococcales</taxon>
        <taxon>Acidaminococcaceae</taxon>
        <taxon>Acidaminococcus</taxon>
    </lineage>
</organism>
<dbReference type="Gene3D" id="3.30.1240.10">
    <property type="match status" value="1"/>
</dbReference>
<reference evidence="1 2" key="1">
    <citation type="journal article" date="2011" name="J. Bacteriol.">
        <title>Complete genome sequence of Acidaminococcus intestini RYC-MR95, a Gram-negative bacterium from the phylum Firmicutes.</title>
        <authorList>
            <person name="D'Auria G."/>
            <person name="Galan J.C."/>
            <person name="Rodriguez-Alcayna M."/>
            <person name="Moya A."/>
            <person name="Baquero F."/>
            <person name="Latorre A."/>
        </authorList>
    </citation>
    <scope>NUCLEOTIDE SEQUENCE [LARGE SCALE GENOMIC DNA]</scope>
    <source>
        <strain evidence="1 2">RyC-MR95</strain>
    </source>
</reference>
<keyword evidence="1" id="KW-0378">Hydrolase</keyword>
<evidence type="ECO:0000313" key="2">
    <source>
        <dbReference type="Proteomes" id="UP000007093"/>
    </source>
</evidence>
<dbReference type="Gene3D" id="3.40.50.1000">
    <property type="entry name" value="HAD superfamily/HAD-like"/>
    <property type="match status" value="1"/>
</dbReference>
<dbReference type="NCBIfam" id="TIGR01484">
    <property type="entry name" value="HAD-SF-IIB"/>
    <property type="match status" value="1"/>
</dbReference>
<dbReference type="Proteomes" id="UP000007093">
    <property type="component" value="Chromosome"/>
</dbReference>
<protein>
    <submittedName>
        <fullName evidence="1">Hydrolase</fullName>
    </submittedName>
</protein>
<dbReference type="PANTHER" id="PTHR10000">
    <property type="entry name" value="PHOSPHOSERINE PHOSPHATASE"/>
    <property type="match status" value="1"/>
</dbReference>
<dbReference type="GO" id="GO:0005829">
    <property type="term" value="C:cytosol"/>
    <property type="evidence" value="ECO:0007669"/>
    <property type="project" value="TreeGrafter"/>
</dbReference>
<dbReference type="InterPro" id="IPR006379">
    <property type="entry name" value="HAD-SF_hydro_IIB"/>
</dbReference>
<dbReference type="CDD" id="cd07516">
    <property type="entry name" value="HAD_Pase"/>
    <property type="match status" value="1"/>
</dbReference>
<dbReference type="SFLD" id="SFLDS00003">
    <property type="entry name" value="Haloacid_Dehalogenase"/>
    <property type="match status" value="1"/>
</dbReference>
<dbReference type="EMBL" id="CP003058">
    <property type="protein sequence ID" value="AEQ21352.1"/>
    <property type="molecule type" value="Genomic_DNA"/>
</dbReference>
<dbReference type="NCBIfam" id="TIGR00099">
    <property type="entry name" value="Cof-subfamily"/>
    <property type="match status" value="1"/>
</dbReference>
<dbReference type="InterPro" id="IPR000150">
    <property type="entry name" value="Cof"/>
</dbReference>
<dbReference type="SFLD" id="SFLDG01140">
    <property type="entry name" value="C2.B:_Phosphomannomutase_and_P"/>
    <property type="match status" value="1"/>
</dbReference>
<dbReference type="FunCoup" id="G4Q6K4">
    <property type="interactions" value="68"/>
</dbReference>
<keyword evidence="2" id="KW-1185">Reference proteome</keyword>
<gene>
    <name evidence="1" type="ordered locus">Acin_0099</name>
</gene>
<name>G4Q6K4_ACIIR</name>
<dbReference type="InterPro" id="IPR023214">
    <property type="entry name" value="HAD_sf"/>
</dbReference>
<sequence>MTQGCSAPEAGQLFFFQKGEALMSNILKMIAMDLDGTLLDEEKNISQKDREAVREAIDRGYLVTLATGRMYRSALSYAQELGIKLPLVTYNGALVKDPSTGKTLAHWPLALETAKCIVGELLDQDIYVQAYVNDTLLVPADCAKAQYYAKFSRVPFEVAGAGLRQLAEAPHKLLVIDDDPEPIRRHLVTVYGNAIKIVSSSKGFLEITDPETNKWRALQFLMKRFEVTREEILTVGDSDNDYEMVAHAGVGVAMGNAKETIQKAARIITASNTQSGVSLILRSVMTNQVDVPE</sequence>
<dbReference type="KEGG" id="ain:Acin_0099"/>
<dbReference type="STRING" id="568816.Acin_0099"/>
<dbReference type="Pfam" id="PF08282">
    <property type="entry name" value="Hydrolase_3"/>
    <property type="match status" value="1"/>
</dbReference>
<dbReference type="AlphaFoldDB" id="G4Q6K4"/>